<evidence type="ECO:0000256" key="2">
    <source>
        <dbReference type="ARBA" id="ARBA00022448"/>
    </source>
</evidence>
<feature type="region of interest" description="Disordered" evidence="8">
    <location>
        <begin position="84"/>
        <end position="120"/>
    </location>
</feature>
<comment type="subcellular location">
    <subcellularLocation>
        <location evidence="1">Nucleus</location>
        <location evidence="1">Nuclear pore complex</location>
    </subcellularLocation>
</comment>
<keyword evidence="11" id="KW-1185">Reference proteome</keyword>
<dbReference type="EMBL" id="CABPRJ010000968">
    <property type="protein sequence ID" value="VVC33406.1"/>
    <property type="molecule type" value="Genomic_DNA"/>
</dbReference>
<evidence type="ECO:0000259" key="9">
    <source>
        <dbReference type="SMART" id="SM00160"/>
    </source>
</evidence>
<keyword evidence="6" id="KW-0906">Nuclear pore complex</keyword>
<proteinExistence type="predicted"/>
<evidence type="ECO:0000256" key="5">
    <source>
        <dbReference type="ARBA" id="ARBA00023010"/>
    </source>
</evidence>
<accession>A0A5E4MTU2</accession>
<organism evidence="10 11">
    <name type="scientific">Cinara cedri</name>
    <dbReference type="NCBI Taxonomy" id="506608"/>
    <lineage>
        <taxon>Eukaryota</taxon>
        <taxon>Metazoa</taxon>
        <taxon>Ecdysozoa</taxon>
        <taxon>Arthropoda</taxon>
        <taxon>Hexapoda</taxon>
        <taxon>Insecta</taxon>
        <taxon>Pterygota</taxon>
        <taxon>Neoptera</taxon>
        <taxon>Paraneoptera</taxon>
        <taxon>Hemiptera</taxon>
        <taxon>Sternorrhyncha</taxon>
        <taxon>Aphidomorpha</taxon>
        <taxon>Aphidoidea</taxon>
        <taxon>Aphididae</taxon>
        <taxon>Lachninae</taxon>
        <taxon>Cinara</taxon>
    </lineage>
</organism>
<keyword evidence="3" id="KW-0509">mRNA transport</keyword>
<dbReference type="SMART" id="SM00160">
    <property type="entry name" value="RanBD"/>
    <property type="match status" value="1"/>
</dbReference>
<keyword evidence="2" id="KW-0813">Transport</keyword>
<keyword evidence="5" id="KW-0811">Translocation</keyword>
<feature type="compositionally biased region" description="Polar residues" evidence="8">
    <location>
        <begin position="84"/>
        <end position="96"/>
    </location>
</feature>
<dbReference type="GO" id="GO:0005643">
    <property type="term" value="C:nuclear pore"/>
    <property type="evidence" value="ECO:0007669"/>
    <property type="project" value="UniProtKB-SubCell"/>
</dbReference>
<dbReference type="Proteomes" id="UP000325440">
    <property type="component" value="Unassembled WGS sequence"/>
</dbReference>
<evidence type="ECO:0000256" key="1">
    <source>
        <dbReference type="ARBA" id="ARBA00004567"/>
    </source>
</evidence>
<dbReference type="OrthoDB" id="10062131at2759"/>
<keyword evidence="4" id="KW-0653">Protein transport</keyword>
<feature type="compositionally biased region" description="Low complexity" evidence="8">
    <location>
        <begin position="97"/>
        <end position="113"/>
    </location>
</feature>
<evidence type="ECO:0000313" key="10">
    <source>
        <dbReference type="EMBL" id="VVC33406.1"/>
    </source>
</evidence>
<gene>
    <name evidence="10" type="ORF">CINCED_3A012117</name>
</gene>
<keyword evidence="7" id="KW-0539">Nucleus</keyword>
<dbReference type="InterPro" id="IPR000156">
    <property type="entry name" value="Ran_bind_dom"/>
</dbReference>
<evidence type="ECO:0000256" key="7">
    <source>
        <dbReference type="ARBA" id="ARBA00023242"/>
    </source>
</evidence>
<dbReference type="Pfam" id="PF08911">
    <property type="entry name" value="NUP50"/>
    <property type="match status" value="1"/>
</dbReference>
<evidence type="ECO:0000256" key="6">
    <source>
        <dbReference type="ARBA" id="ARBA00023132"/>
    </source>
</evidence>
<dbReference type="InterPro" id="IPR011993">
    <property type="entry name" value="PH-like_dom_sf"/>
</dbReference>
<evidence type="ECO:0000256" key="4">
    <source>
        <dbReference type="ARBA" id="ARBA00022927"/>
    </source>
</evidence>
<reference evidence="10 11" key="1">
    <citation type="submission" date="2019-08" db="EMBL/GenBank/DDBJ databases">
        <authorList>
            <person name="Alioto T."/>
            <person name="Alioto T."/>
            <person name="Gomez Garrido J."/>
        </authorList>
    </citation>
    <scope>NUCLEOTIDE SEQUENCE [LARGE SCALE GENOMIC DNA]</scope>
</reference>
<evidence type="ECO:0000313" key="11">
    <source>
        <dbReference type="Proteomes" id="UP000325440"/>
    </source>
</evidence>
<dbReference type="InterPro" id="IPR015007">
    <property type="entry name" value="NUP2/50/61"/>
</dbReference>
<dbReference type="CDD" id="cd13170">
    <property type="entry name" value="RanBD_NUP50"/>
    <property type="match status" value="1"/>
</dbReference>
<dbReference type="Pfam" id="PF00638">
    <property type="entry name" value="Ran_BP1"/>
    <property type="match status" value="1"/>
</dbReference>
<dbReference type="GO" id="GO:0051028">
    <property type="term" value="P:mRNA transport"/>
    <property type="evidence" value="ECO:0007669"/>
    <property type="project" value="UniProtKB-KW"/>
</dbReference>
<dbReference type="SUPFAM" id="SSF50729">
    <property type="entry name" value="PH domain-like"/>
    <property type="match status" value="1"/>
</dbReference>
<protein>
    <submittedName>
        <fullName evidence="10">Ran binding domain,PH domain-like,Nuclear pore complex, NUP2/50/61</fullName>
    </submittedName>
</protein>
<evidence type="ECO:0000256" key="8">
    <source>
        <dbReference type="SAM" id="MobiDB-lite"/>
    </source>
</evidence>
<feature type="domain" description="RanBD1" evidence="9">
    <location>
        <begin position="397"/>
        <end position="509"/>
    </location>
</feature>
<evidence type="ECO:0000256" key="3">
    <source>
        <dbReference type="ARBA" id="ARBA00022816"/>
    </source>
</evidence>
<dbReference type="GO" id="GO:0015031">
    <property type="term" value="P:protein transport"/>
    <property type="evidence" value="ECO:0007669"/>
    <property type="project" value="UniProtKB-KW"/>
</dbReference>
<dbReference type="Gene3D" id="2.30.29.30">
    <property type="entry name" value="Pleckstrin-homology domain (PH domain)/Phosphotyrosine-binding domain (PTB)"/>
    <property type="match status" value="1"/>
</dbReference>
<dbReference type="AlphaFoldDB" id="A0A5E4MTU2"/>
<sequence length="511" mass="57135">MSKRRAGNELTRDNWDYEEEKVEPGIFQLADHSILKNRVVKKAKRMLQRDETGEIKPIFSGFAGFNSIVSNSNSKQAFSFLTKNHNETPSESGNHPSASTINSLTTSSSLQTSDNNCSKSSGPTIIDSIKVMKLNEAFVKFITNAVQKNPYCVLTPTLKDYEKQISKFVSLSNCKTNITDSLMASSKESPQVSSYENMVTNIKDSDEVKNNSVKVQKTSSDFIKPISNTSNGLLFNFSKDSPVSDITKSKNSTFELNKTDEEIKKDSKTETKEKNPESVIESKFSSTASSGFKLPDVKFNQQSFSTTLTKNSSDKFAFNDSKTSPLNKFPEFKLNTTPSFNFGASGSSFSFNKPLPQQTDSKPFFSFGSIPDQSKISETEKLKNEEDDEDQPPVVNFTPVKENDAIFESKSKLYCLKNGKYEEHGIGQLYIKPVDNKKVQLIMRNDSALGTIMVNTLLNDTVNFTKRNPKNVQLICVLDPTKCVKPQTVLFKFKDSQITDAFESELAKLKK</sequence>
<name>A0A5E4MTU2_9HEMI</name>